<keyword evidence="3" id="KW-1185">Reference proteome</keyword>
<accession>A0A8T3A698</accession>
<protein>
    <submittedName>
        <fullName evidence="2">Uncharacterized protein</fullName>
    </submittedName>
</protein>
<feature type="compositionally biased region" description="Pro residues" evidence="1">
    <location>
        <begin position="337"/>
        <end position="351"/>
    </location>
</feature>
<sequence length="432" mass="47433">MDKPKDGCDFNSIATVDVEGVGKTDSATSEIQFIANIVAENKEEDGKAVIQGDDYPTVQHAEKGIMEERVKTEVVNSTQNAEKSNALAVPVRENCSTPVPGFNGSVSNLNSYPEFKIPDNGEGIKEGGDEDTRETVPTDPYLFVKIQGSNKPEFEFKNSDAQEEHLKDVSSINIGLLKDSSPFSDVCLNFKRSSFKKVAKEYKSPGSKHTLFKELQALGPVKDLPRRKTTDNKVKNDLKGRGVKEEKLKIMEYVLEGILMKKMSVIITMASGDNPPRKSFASKFRRKKFSVTPSRATQPDDGEGPSVPPDLPPPPPPRGQQQSPSEQGQGHSDAPADVPPYFPGHFPPPSMSPHLPSPDQTHAAPFYPYYPPPSSQAAGPSTGPLPPYPYPYYYPYSVQHEHCGPSRPPEVGIRDHAAATDKRQYIEPEGDK</sequence>
<feature type="compositionally biased region" description="Low complexity" evidence="1">
    <location>
        <begin position="352"/>
        <end position="367"/>
    </location>
</feature>
<proteinExistence type="predicted"/>
<feature type="compositionally biased region" description="Pro residues" evidence="1">
    <location>
        <begin position="306"/>
        <end position="318"/>
    </location>
</feature>
<dbReference type="Proteomes" id="UP000829196">
    <property type="component" value="Unassembled WGS sequence"/>
</dbReference>
<evidence type="ECO:0000313" key="2">
    <source>
        <dbReference type="EMBL" id="KAI0492066.1"/>
    </source>
</evidence>
<comment type="caution">
    <text evidence="2">The sequence shown here is derived from an EMBL/GenBank/DDBJ whole genome shotgun (WGS) entry which is preliminary data.</text>
</comment>
<name>A0A8T3A698_DENNO</name>
<organism evidence="2 3">
    <name type="scientific">Dendrobium nobile</name>
    <name type="common">Orchid</name>
    <dbReference type="NCBI Taxonomy" id="94219"/>
    <lineage>
        <taxon>Eukaryota</taxon>
        <taxon>Viridiplantae</taxon>
        <taxon>Streptophyta</taxon>
        <taxon>Embryophyta</taxon>
        <taxon>Tracheophyta</taxon>
        <taxon>Spermatophyta</taxon>
        <taxon>Magnoliopsida</taxon>
        <taxon>Liliopsida</taxon>
        <taxon>Asparagales</taxon>
        <taxon>Orchidaceae</taxon>
        <taxon>Epidendroideae</taxon>
        <taxon>Malaxideae</taxon>
        <taxon>Dendrobiinae</taxon>
        <taxon>Dendrobium</taxon>
    </lineage>
</organism>
<gene>
    <name evidence="2" type="ORF">KFK09_026331</name>
</gene>
<evidence type="ECO:0000313" key="3">
    <source>
        <dbReference type="Proteomes" id="UP000829196"/>
    </source>
</evidence>
<feature type="compositionally biased region" description="Low complexity" evidence="1">
    <location>
        <begin position="319"/>
        <end position="332"/>
    </location>
</feature>
<feature type="region of interest" description="Disordered" evidence="1">
    <location>
        <begin position="271"/>
        <end position="388"/>
    </location>
</feature>
<dbReference type="EMBL" id="JAGYWB010000018">
    <property type="protein sequence ID" value="KAI0492066.1"/>
    <property type="molecule type" value="Genomic_DNA"/>
</dbReference>
<reference evidence="2" key="1">
    <citation type="journal article" date="2022" name="Front. Genet.">
        <title>Chromosome-Scale Assembly of the Dendrobium nobile Genome Provides Insights Into the Molecular Mechanism of the Biosynthesis of the Medicinal Active Ingredient of Dendrobium.</title>
        <authorList>
            <person name="Xu Q."/>
            <person name="Niu S.-C."/>
            <person name="Li K.-L."/>
            <person name="Zheng P.-J."/>
            <person name="Zhang X.-J."/>
            <person name="Jia Y."/>
            <person name="Liu Y."/>
            <person name="Niu Y.-X."/>
            <person name="Yu L.-H."/>
            <person name="Chen D.-F."/>
            <person name="Zhang G.-Q."/>
        </authorList>
    </citation>
    <scope>NUCLEOTIDE SEQUENCE</scope>
    <source>
        <tissue evidence="2">Leaf</tissue>
    </source>
</reference>
<dbReference type="AlphaFoldDB" id="A0A8T3A698"/>
<evidence type="ECO:0000256" key="1">
    <source>
        <dbReference type="SAM" id="MobiDB-lite"/>
    </source>
</evidence>